<evidence type="ECO:0000313" key="1">
    <source>
        <dbReference type="EMBL" id="KAI1691726.1"/>
    </source>
</evidence>
<keyword evidence="2" id="KW-1185">Reference proteome</keyword>
<evidence type="ECO:0000313" key="2">
    <source>
        <dbReference type="Proteomes" id="UP001201812"/>
    </source>
</evidence>
<accession>A0AAD4QVC6</accession>
<dbReference type="Proteomes" id="UP001201812">
    <property type="component" value="Unassembled WGS sequence"/>
</dbReference>
<dbReference type="EMBL" id="JAKKPZ010000878">
    <property type="protein sequence ID" value="KAI1691726.1"/>
    <property type="molecule type" value="Genomic_DNA"/>
</dbReference>
<organism evidence="1 2">
    <name type="scientific">Ditylenchus destructor</name>
    <dbReference type="NCBI Taxonomy" id="166010"/>
    <lineage>
        <taxon>Eukaryota</taxon>
        <taxon>Metazoa</taxon>
        <taxon>Ecdysozoa</taxon>
        <taxon>Nematoda</taxon>
        <taxon>Chromadorea</taxon>
        <taxon>Rhabditida</taxon>
        <taxon>Tylenchina</taxon>
        <taxon>Tylenchomorpha</taxon>
        <taxon>Sphaerularioidea</taxon>
        <taxon>Anguinidae</taxon>
        <taxon>Anguininae</taxon>
        <taxon>Ditylenchus</taxon>
    </lineage>
</organism>
<gene>
    <name evidence="1" type="ORF">DdX_21684</name>
</gene>
<reference evidence="1" key="1">
    <citation type="submission" date="2022-01" db="EMBL/GenBank/DDBJ databases">
        <title>Genome Sequence Resource for Two Populations of Ditylenchus destructor, the Migratory Endoparasitic Phytonematode.</title>
        <authorList>
            <person name="Zhang H."/>
            <person name="Lin R."/>
            <person name="Xie B."/>
        </authorList>
    </citation>
    <scope>NUCLEOTIDE SEQUENCE</scope>
    <source>
        <strain evidence="1">BazhouSP</strain>
    </source>
</reference>
<sequence length="81" mass="9090">MGSDPYVEFTPVEDGSRLLHFPQHRLQPRQPPLARVAYQPQRAVQGRQWRFKDAQAAESQRLFQCMAREAGQAEAGNGGPA</sequence>
<dbReference type="AlphaFoldDB" id="A0AAD4QVC6"/>
<protein>
    <submittedName>
        <fullName evidence="1">Uncharacterized protein</fullName>
    </submittedName>
</protein>
<name>A0AAD4QVC6_9BILA</name>
<comment type="caution">
    <text evidence="1">The sequence shown here is derived from an EMBL/GenBank/DDBJ whole genome shotgun (WGS) entry which is preliminary data.</text>
</comment>
<proteinExistence type="predicted"/>